<dbReference type="Proteomes" id="UP001060085">
    <property type="component" value="Linkage Group LG03"/>
</dbReference>
<reference evidence="2" key="1">
    <citation type="journal article" date="2023" name="Nat. Plants">
        <title>Single-cell RNA sequencing provides a high-resolution roadmap for understanding the multicellular compartmentation of specialized metabolism.</title>
        <authorList>
            <person name="Sun S."/>
            <person name="Shen X."/>
            <person name="Li Y."/>
            <person name="Li Y."/>
            <person name="Wang S."/>
            <person name="Li R."/>
            <person name="Zhang H."/>
            <person name="Shen G."/>
            <person name="Guo B."/>
            <person name="Wei J."/>
            <person name="Xu J."/>
            <person name="St-Pierre B."/>
            <person name="Chen S."/>
            <person name="Sun C."/>
        </authorList>
    </citation>
    <scope>NUCLEOTIDE SEQUENCE [LARGE SCALE GENOMIC DNA]</scope>
</reference>
<comment type="caution">
    <text evidence="1">The sequence shown here is derived from an EMBL/GenBank/DDBJ whole genome shotgun (WGS) entry which is preliminary data.</text>
</comment>
<evidence type="ECO:0000313" key="2">
    <source>
        <dbReference type="Proteomes" id="UP001060085"/>
    </source>
</evidence>
<organism evidence="1 2">
    <name type="scientific">Catharanthus roseus</name>
    <name type="common">Madagascar periwinkle</name>
    <name type="synonym">Vinca rosea</name>
    <dbReference type="NCBI Taxonomy" id="4058"/>
    <lineage>
        <taxon>Eukaryota</taxon>
        <taxon>Viridiplantae</taxon>
        <taxon>Streptophyta</taxon>
        <taxon>Embryophyta</taxon>
        <taxon>Tracheophyta</taxon>
        <taxon>Spermatophyta</taxon>
        <taxon>Magnoliopsida</taxon>
        <taxon>eudicotyledons</taxon>
        <taxon>Gunneridae</taxon>
        <taxon>Pentapetalae</taxon>
        <taxon>asterids</taxon>
        <taxon>lamiids</taxon>
        <taxon>Gentianales</taxon>
        <taxon>Apocynaceae</taxon>
        <taxon>Rauvolfioideae</taxon>
        <taxon>Vinceae</taxon>
        <taxon>Catharanthinae</taxon>
        <taxon>Catharanthus</taxon>
    </lineage>
</organism>
<gene>
    <name evidence="1" type="ORF">M9H77_14041</name>
</gene>
<sequence length="400" mass="46721">MIFSSDPNRPWTITIFFSFSQSKNNIDESSSSTLNLSHLAFGLEGSENTYHHRKHYLEEWWRPNITRGYVYLDTAPTGDLLPWSEKSPPYRVNDDLSKLLEEIKPRSPLMPRMVHGIFELFHPEKNPLFFVDNLVDVLSKYDHRKYYYIGYSSEFVLSNYWFNFNQAFGGGGIILSCHLAKALVKDIDRCLRTYLDLSADLMTMACLADIRVNLTPHKGVHQTDLRGDLSGFLSSHPKEVVLSLHHFDGLDPLFPEMDRFEWTRHLMRAANMDQSRLFQQTICYHRPKKWSFSIAWGYSVHIYENILRRSWLQTPTETFQTWTRSTKPPHFMFQTRRPFGNPCEAPHVFFFETIQKFYHGNEILTVYSRSAPRGLPACDPKYVSKIHVISPANKSTQVSF</sequence>
<evidence type="ECO:0000313" key="1">
    <source>
        <dbReference type="EMBL" id="KAI5673677.1"/>
    </source>
</evidence>
<accession>A0ACC0BM66</accession>
<dbReference type="EMBL" id="CM044703">
    <property type="protein sequence ID" value="KAI5673677.1"/>
    <property type="molecule type" value="Genomic_DNA"/>
</dbReference>
<name>A0ACC0BM66_CATRO</name>
<proteinExistence type="predicted"/>
<keyword evidence="2" id="KW-1185">Reference proteome</keyword>
<protein>
    <submittedName>
        <fullName evidence="1">Uncharacterized protein</fullName>
    </submittedName>
</protein>